<keyword evidence="8" id="KW-1278">Translocase</keyword>
<feature type="domain" description="ABC transporter" evidence="10">
    <location>
        <begin position="265"/>
        <end position="508"/>
    </location>
</feature>
<protein>
    <submittedName>
        <fullName evidence="11">Ribose transport system ATP-binding protein</fullName>
    </submittedName>
</protein>
<dbReference type="InterPro" id="IPR003439">
    <property type="entry name" value="ABC_transporter-like_ATP-bd"/>
</dbReference>
<evidence type="ECO:0000313" key="11">
    <source>
        <dbReference type="EMBL" id="SDB04478.1"/>
    </source>
</evidence>
<evidence type="ECO:0000313" key="12">
    <source>
        <dbReference type="Proteomes" id="UP000199071"/>
    </source>
</evidence>
<organism evidence="11 12">
    <name type="scientific">Bauldia litoralis</name>
    <dbReference type="NCBI Taxonomy" id="665467"/>
    <lineage>
        <taxon>Bacteria</taxon>
        <taxon>Pseudomonadati</taxon>
        <taxon>Pseudomonadota</taxon>
        <taxon>Alphaproteobacteria</taxon>
        <taxon>Hyphomicrobiales</taxon>
        <taxon>Kaistiaceae</taxon>
        <taxon>Bauldia</taxon>
    </lineage>
</organism>
<evidence type="ECO:0000256" key="3">
    <source>
        <dbReference type="ARBA" id="ARBA00022475"/>
    </source>
</evidence>
<dbReference type="SMART" id="SM00382">
    <property type="entry name" value="AAA"/>
    <property type="match status" value="2"/>
</dbReference>
<dbReference type="PROSITE" id="PS50893">
    <property type="entry name" value="ABC_TRANSPORTER_2"/>
    <property type="match status" value="2"/>
</dbReference>
<dbReference type="PROSITE" id="PS00211">
    <property type="entry name" value="ABC_TRANSPORTER_1"/>
    <property type="match status" value="1"/>
</dbReference>
<reference evidence="11 12" key="1">
    <citation type="submission" date="2016-10" db="EMBL/GenBank/DDBJ databases">
        <authorList>
            <person name="de Groot N.N."/>
        </authorList>
    </citation>
    <scope>NUCLEOTIDE SEQUENCE [LARGE SCALE GENOMIC DNA]</scope>
    <source>
        <strain evidence="11 12">ATCC 35022</strain>
    </source>
</reference>
<sequence>MINTSTSTTIGGAAEKPRLRVRGLSKRYGSVQALDEVDFELRPGEVMALLGENGAGKSTLVKVVSGLVEPDSGTIEVDGTSTTLFPSARSQAAGVAVVHQEYSSVPTLTVAENLVLGQTGVSALWLPGRLNARARELLSAVGLDHIDPGTRVEHLSVAEMQLLEIARLLVRDARILIFDEPTAALADREIERVLAVIQKLAAEGRSVIYVTHRLPEVFRIANRVTVFRNGRSLPACPTSELDVDRVIAMMLGRDLDTMFPAHGTLSGDPLYRVEGLLSAGLVEPVSFNVRPGEIVGLTGQLGSGASGVVASLAGMAPPSAGRVLLGGKELSLKSRSATLQDGIAYCSADRKRDGIFAERSIRENLSSPWIRSVASGGWISTRRETERAGEIAARFAIDVKRLGSNVGTLSGGNQQKVAVGKWLGTTPRVMLLEEPTRGVDIGARAEIYQRLRDLCDAGLGIVVSSSDTAEILGLCDTIGTFYRGRLTSFKPQAEWTEDSLVREVMHQETAA</sequence>
<evidence type="ECO:0000256" key="2">
    <source>
        <dbReference type="ARBA" id="ARBA00022448"/>
    </source>
</evidence>
<dbReference type="Pfam" id="PF00005">
    <property type="entry name" value="ABC_tran"/>
    <property type="match status" value="2"/>
</dbReference>
<dbReference type="RefSeq" id="WP_210185518.1">
    <property type="nucleotide sequence ID" value="NZ_FMXQ01000001.1"/>
</dbReference>
<dbReference type="InterPro" id="IPR003593">
    <property type="entry name" value="AAA+_ATPase"/>
</dbReference>
<evidence type="ECO:0000259" key="10">
    <source>
        <dbReference type="PROSITE" id="PS50893"/>
    </source>
</evidence>
<dbReference type="PANTHER" id="PTHR43790:SF3">
    <property type="entry name" value="D-ALLOSE IMPORT ATP-BINDING PROTEIN ALSA-RELATED"/>
    <property type="match status" value="1"/>
</dbReference>
<dbReference type="Proteomes" id="UP000199071">
    <property type="component" value="Unassembled WGS sequence"/>
</dbReference>
<feature type="domain" description="ABC transporter" evidence="10">
    <location>
        <begin position="19"/>
        <end position="254"/>
    </location>
</feature>
<keyword evidence="9" id="KW-0472">Membrane</keyword>
<accession>A0A1G6A7Q9</accession>
<dbReference type="InterPro" id="IPR027417">
    <property type="entry name" value="P-loop_NTPase"/>
</dbReference>
<gene>
    <name evidence="11" type="ORF">SAMN02982931_00274</name>
</gene>
<comment type="similarity">
    <text evidence="1">Belongs to the ABC transporter superfamily.</text>
</comment>
<evidence type="ECO:0000256" key="7">
    <source>
        <dbReference type="ARBA" id="ARBA00022840"/>
    </source>
</evidence>
<dbReference type="GO" id="GO:0016887">
    <property type="term" value="F:ATP hydrolysis activity"/>
    <property type="evidence" value="ECO:0007669"/>
    <property type="project" value="InterPro"/>
</dbReference>
<keyword evidence="7 11" id="KW-0067">ATP-binding</keyword>
<name>A0A1G6A7Q9_9HYPH</name>
<keyword evidence="3" id="KW-1003">Cell membrane</keyword>
<dbReference type="PANTHER" id="PTHR43790">
    <property type="entry name" value="CARBOHYDRATE TRANSPORT ATP-BINDING PROTEIN MG119-RELATED"/>
    <property type="match status" value="1"/>
</dbReference>
<evidence type="ECO:0000256" key="9">
    <source>
        <dbReference type="ARBA" id="ARBA00023136"/>
    </source>
</evidence>
<dbReference type="AlphaFoldDB" id="A0A1G6A7Q9"/>
<dbReference type="GO" id="GO:0005524">
    <property type="term" value="F:ATP binding"/>
    <property type="evidence" value="ECO:0007669"/>
    <property type="project" value="UniProtKB-KW"/>
</dbReference>
<evidence type="ECO:0000256" key="8">
    <source>
        <dbReference type="ARBA" id="ARBA00022967"/>
    </source>
</evidence>
<dbReference type="CDD" id="cd03216">
    <property type="entry name" value="ABC_Carb_Monos_I"/>
    <property type="match status" value="1"/>
</dbReference>
<evidence type="ECO:0000256" key="1">
    <source>
        <dbReference type="ARBA" id="ARBA00005417"/>
    </source>
</evidence>
<dbReference type="EMBL" id="FMXQ01000001">
    <property type="protein sequence ID" value="SDB04478.1"/>
    <property type="molecule type" value="Genomic_DNA"/>
</dbReference>
<dbReference type="InterPro" id="IPR017871">
    <property type="entry name" value="ABC_transporter-like_CS"/>
</dbReference>
<dbReference type="SUPFAM" id="SSF52540">
    <property type="entry name" value="P-loop containing nucleoside triphosphate hydrolases"/>
    <property type="match status" value="2"/>
</dbReference>
<dbReference type="Gene3D" id="3.40.50.300">
    <property type="entry name" value="P-loop containing nucleotide triphosphate hydrolases"/>
    <property type="match status" value="2"/>
</dbReference>
<evidence type="ECO:0000256" key="5">
    <source>
        <dbReference type="ARBA" id="ARBA00022737"/>
    </source>
</evidence>
<keyword evidence="4" id="KW-0762">Sugar transport</keyword>
<keyword evidence="5" id="KW-0677">Repeat</keyword>
<keyword evidence="2" id="KW-0813">Transport</keyword>
<dbReference type="CDD" id="cd03215">
    <property type="entry name" value="ABC_Carb_Monos_II"/>
    <property type="match status" value="1"/>
</dbReference>
<keyword evidence="12" id="KW-1185">Reference proteome</keyword>
<dbReference type="InterPro" id="IPR050107">
    <property type="entry name" value="ABC_carbohydrate_import_ATPase"/>
</dbReference>
<keyword evidence="6" id="KW-0547">Nucleotide-binding</keyword>
<evidence type="ECO:0000256" key="4">
    <source>
        <dbReference type="ARBA" id="ARBA00022597"/>
    </source>
</evidence>
<proteinExistence type="inferred from homology"/>
<dbReference type="STRING" id="665467.SAMN02982931_00274"/>
<evidence type="ECO:0000256" key="6">
    <source>
        <dbReference type="ARBA" id="ARBA00022741"/>
    </source>
</evidence>